<evidence type="ECO:0000256" key="5">
    <source>
        <dbReference type="ARBA" id="ARBA00038359"/>
    </source>
</evidence>
<evidence type="ECO:0000313" key="9">
    <source>
        <dbReference type="EMBL" id="KAH7323152.1"/>
    </source>
</evidence>
<dbReference type="AlphaFoldDB" id="A0A8K0SWD8"/>
<comment type="similarity">
    <text evidence="5">Belongs to the SAT4 family.</text>
</comment>
<name>A0A8K0SWD8_9HYPO</name>
<evidence type="ECO:0000259" key="8">
    <source>
        <dbReference type="Pfam" id="PF20684"/>
    </source>
</evidence>
<evidence type="ECO:0000256" key="3">
    <source>
        <dbReference type="ARBA" id="ARBA00022989"/>
    </source>
</evidence>
<dbReference type="GO" id="GO:0016020">
    <property type="term" value="C:membrane"/>
    <property type="evidence" value="ECO:0007669"/>
    <property type="project" value="UniProtKB-SubCell"/>
</dbReference>
<reference evidence="9" key="1">
    <citation type="journal article" date="2021" name="Nat. Commun.">
        <title>Genetic determinants of endophytism in the Arabidopsis root mycobiome.</title>
        <authorList>
            <person name="Mesny F."/>
            <person name="Miyauchi S."/>
            <person name="Thiergart T."/>
            <person name="Pickel B."/>
            <person name="Atanasova L."/>
            <person name="Karlsson M."/>
            <person name="Huettel B."/>
            <person name="Barry K.W."/>
            <person name="Haridas S."/>
            <person name="Chen C."/>
            <person name="Bauer D."/>
            <person name="Andreopoulos W."/>
            <person name="Pangilinan J."/>
            <person name="LaButti K."/>
            <person name="Riley R."/>
            <person name="Lipzen A."/>
            <person name="Clum A."/>
            <person name="Drula E."/>
            <person name="Henrissat B."/>
            <person name="Kohler A."/>
            <person name="Grigoriev I.V."/>
            <person name="Martin F.M."/>
            <person name="Hacquard S."/>
        </authorList>
    </citation>
    <scope>NUCLEOTIDE SEQUENCE</scope>
    <source>
        <strain evidence="9">MPI-CAGE-CH-0235</strain>
    </source>
</reference>
<dbReference type="EMBL" id="JAGPNK010000004">
    <property type="protein sequence ID" value="KAH7323152.1"/>
    <property type="molecule type" value="Genomic_DNA"/>
</dbReference>
<dbReference type="InterPro" id="IPR049326">
    <property type="entry name" value="Rhodopsin_dom_fungi"/>
</dbReference>
<dbReference type="PANTHER" id="PTHR33048">
    <property type="entry name" value="PTH11-LIKE INTEGRAL MEMBRANE PROTEIN (AFU_ORTHOLOGUE AFUA_5G11245)"/>
    <property type="match status" value="1"/>
</dbReference>
<feature type="transmembrane region" description="Helical" evidence="7">
    <location>
        <begin position="44"/>
        <end position="71"/>
    </location>
</feature>
<comment type="subcellular location">
    <subcellularLocation>
        <location evidence="1">Membrane</location>
        <topology evidence="1">Multi-pass membrane protein</topology>
    </subcellularLocation>
</comment>
<dbReference type="InterPro" id="IPR052337">
    <property type="entry name" value="SAT4-like"/>
</dbReference>
<keyword evidence="2 7" id="KW-0812">Transmembrane</keyword>
<keyword evidence="3 7" id="KW-1133">Transmembrane helix</keyword>
<proteinExistence type="inferred from homology"/>
<feature type="transmembrane region" description="Helical" evidence="7">
    <location>
        <begin position="121"/>
        <end position="140"/>
    </location>
</feature>
<evidence type="ECO:0000256" key="7">
    <source>
        <dbReference type="SAM" id="Phobius"/>
    </source>
</evidence>
<evidence type="ECO:0000313" key="10">
    <source>
        <dbReference type="Proteomes" id="UP000813444"/>
    </source>
</evidence>
<protein>
    <recommendedName>
        <fullName evidence="8">Rhodopsin domain-containing protein</fullName>
    </recommendedName>
</protein>
<dbReference type="Proteomes" id="UP000813444">
    <property type="component" value="Unassembled WGS sequence"/>
</dbReference>
<evidence type="ECO:0000256" key="6">
    <source>
        <dbReference type="SAM" id="MobiDB-lite"/>
    </source>
</evidence>
<feature type="transmembrane region" description="Helical" evidence="7">
    <location>
        <begin position="91"/>
        <end position="109"/>
    </location>
</feature>
<keyword evidence="4 7" id="KW-0472">Membrane</keyword>
<sequence length="324" mass="35982">MLLKWIYIGSLLYGPAALLTKLALLLIIARVFAVSRNVTLGIRLFITIMCVAYIILQVIKTLICLPVRAYWDLSVHGSCMDQSKVFVTDSSLAIVTDSGILLLSCLLAFALRLPLWHRIKVVLMLSAGGAAVAVASFKTYLLVTYMDSLDYSYDFAEPLFFSYLEITIGQVCASLPLTKLLVEKCTRARRRGEDQSSSNRLLGSWASWTGKPRSSRSRRDTKCTVSSPRSVDGDLSLDPTSQDITSGINEWGENFVSIEFHQHEEYHPISMDGLHHAEQGASHALGSAMDNIRTPTEILVPDRIWDGVTRDQIDTGFIPHASIR</sequence>
<evidence type="ECO:0000256" key="1">
    <source>
        <dbReference type="ARBA" id="ARBA00004141"/>
    </source>
</evidence>
<feature type="domain" description="Rhodopsin" evidence="8">
    <location>
        <begin position="3"/>
        <end position="183"/>
    </location>
</feature>
<gene>
    <name evidence="9" type="ORF">B0I35DRAFT_477037</name>
</gene>
<feature type="transmembrane region" description="Helical" evidence="7">
    <location>
        <begin position="6"/>
        <end position="32"/>
    </location>
</feature>
<feature type="region of interest" description="Disordered" evidence="6">
    <location>
        <begin position="203"/>
        <end position="240"/>
    </location>
</feature>
<dbReference type="PANTHER" id="PTHR33048:SF108">
    <property type="entry name" value="INTEGRAL MEMBRANE PROTEIN"/>
    <property type="match status" value="1"/>
</dbReference>
<evidence type="ECO:0000256" key="2">
    <source>
        <dbReference type="ARBA" id="ARBA00022692"/>
    </source>
</evidence>
<organism evidence="9 10">
    <name type="scientific">Stachybotrys elegans</name>
    <dbReference type="NCBI Taxonomy" id="80388"/>
    <lineage>
        <taxon>Eukaryota</taxon>
        <taxon>Fungi</taxon>
        <taxon>Dikarya</taxon>
        <taxon>Ascomycota</taxon>
        <taxon>Pezizomycotina</taxon>
        <taxon>Sordariomycetes</taxon>
        <taxon>Hypocreomycetidae</taxon>
        <taxon>Hypocreales</taxon>
        <taxon>Stachybotryaceae</taxon>
        <taxon>Stachybotrys</taxon>
    </lineage>
</organism>
<comment type="caution">
    <text evidence="9">The sequence shown here is derived from an EMBL/GenBank/DDBJ whole genome shotgun (WGS) entry which is preliminary data.</text>
</comment>
<dbReference type="Pfam" id="PF20684">
    <property type="entry name" value="Fung_rhodopsin"/>
    <property type="match status" value="1"/>
</dbReference>
<accession>A0A8K0SWD8</accession>
<evidence type="ECO:0000256" key="4">
    <source>
        <dbReference type="ARBA" id="ARBA00023136"/>
    </source>
</evidence>
<keyword evidence="10" id="KW-1185">Reference proteome</keyword>
<feature type="transmembrane region" description="Helical" evidence="7">
    <location>
        <begin position="160"/>
        <end position="182"/>
    </location>
</feature>